<keyword evidence="3" id="KW-0378">Hydrolase</keyword>
<organism evidence="7 8">
    <name type="scientific">Iodidimonas nitroreducens</name>
    <dbReference type="NCBI Taxonomy" id="1236968"/>
    <lineage>
        <taxon>Bacteria</taxon>
        <taxon>Pseudomonadati</taxon>
        <taxon>Pseudomonadota</taxon>
        <taxon>Alphaproteobacteria</taxon>
        <taxon>Iodidimonadales</taxon>
        <taxon>Iodidimonadaceae</taxon>
        <taxon>Iodidimonas</taxon>
    </lineage>
</organism>
<proteinExistence type="inferred from homology"/>
<dbReference type="InterPro" id="IPR050438">
    <property type="entry name" value="LMW_PTPase"/>
</dbReference>
<dbReference type="CDD" id="cd16343">
    <property type="entry name" value="LMWPTP"/>
    <property type="match status" value="1"/>
</dbReference>
<dbReference type="InterPro" id="IPR023485">
    <property type="entry name" value="Ptyr_pPase"/>
</dbReference>
<dbReference type="Pfam" id="PF01451">
    <property type="entry name" value="LMWPc"/>
    <property type="match status" value="1"/>
</dbReference>
<comment type="caution">
    <text evidence="7">The sequence shown here is derived from an EMBL/GenBank/DDBJ whole genome shotgun (WGS) entry which is preliminary data.</text>
</comment>
<dbReference type="PANTHER" id="PTHR11717:SF7">
    <property type="entry name" value="LOW MOLECULAR WEIGHT PHOSPHOTYROSINE PROTEIN PHOSPHATASE"/>
    <property type="match status" value="1"/>
</dbReference>
<dbReference type="Proteomes" id="UP000324996">
    <property type="component" value="Unassembled WGS sequence"/>
</dbReference>
<feature type="active site" evidence="5">
    <location>
        <position position="14"/>
    </location>
</feature>
<evidence type="ECO:0000256" key="5">
    <source>
        <dbReference type="PIRSR" id="PIRSR617867-1"/>
    </source>
</evidence>
<evidence type="ECO:0000256" key="1">
    <source>
        <dbReference type="ARBA" id="ARBA00011063"/>
    </source>
</evidence>
<evidence type="ECO:0000256" key="2">
    <source>
        <dbReference type="ARBA" id="ARBA00013064"/>
    </source>
</evidence>
<dbReference type="SMART" id="SM00226">
    <property type="entry name" value="LMWPc"/>
    <property type="match status" value="1"/>
</dbReference>
<dbReference type="GO" id="GO:0004725">
    <property type="term" value="F:protein tyrosine phosphatase activity"/>
    <property type="evidence" value="ECO:0007669"/>
    <property type="project" value="UniProtKB-EC"/>
</dbReference>
<dbReference type="AlphaFoldDB" id="A0A5A7N956"/>
<dbReference type="InterPro" id="IPR036196">
    <property type="entry name" value="Ptyr_pPase_sf"/>
</dbReference>
<evidence type="ECO:0000313" key="8">
    <source>
        <dbReference type="Proteomes" id="UP000324996"/>
    </source>
</evidence>
<evidence type="ECO:0000313" key="7">
    <source>
        <dbReference type="EMBL" id="GER04447.1"/>
    </source>
</evidence>
<evidence type="ECO:0000259" key="6">
    <source>
        <dbReference type="SMART" id="SM00226"/>
    </source>
</evidence>
<dbReference type="PRINTS" id="PR00719">
    <property type="entry name" value="LMWPTPASE"/>
</dbReference>
<evidence type="ECO:0000256" key="4">
    <source>
        <dbReference type="ARBA" id="ARBA00022912"/>
    </source>
</evidence>
<dbReference type="PANTHER" id="PTHR11717">
    <property type="entry name" value="LOW MOLECULAR WEIGHT PROTEIN TYROSINE PHOSPHATASE"/>
    <property type="match status" value="1"/>
</dbReference>
<accession>A0A5A7N956</accession>
<keyword evidence="8" id="KW-1185">Reference proteome</keyword>
<protein>
    <recommendedName>
        <fullName evidence="2">protein-tyrosine-phosphatase</fullName>
        <ecNumber evidence="2">3.1.3.48</ecNumber>
    </recommendedName>
</protein>
<feature type="domain" description="Phosphotyrosine protein phosphatase I" evidence="6">
    <location>
        <begin position="2"/>
        <end position="155"/>
    </location>
</feature>
<reference evidence="7 8" key="1">
    <citation type="submission" date="2019-09" db="EMBL/GenBank/DDBJ databases">
        <title>NBRP : Genome information of microbial organism related human and environment.</title>
        <authorList>
            <person name="Hattori M."/>
            <person name="Oshima K."/>
            <person name="Inaba H."/>
            <person name="Suda W."/>
            <person name="Sakamoto M."/>
            <person name="Iino T."/>
            <person name="Kitahara M."/>
            <person name="Oshida Y."/>
            <person name="Iida T."/>
            <person name="Kudo T."/>
            <person name="Itoh T."/>
            <person name="Ohkuma M."/>
        </authorList>
    </citation>
    <scope>NUCLEOTIDE SEQUENCE [LARGE SCALE GENOMIC DNA]</scope>
    <source>
        <strain evidence="7 8">Q-1</strain>
    </source>
</reference>
<dbReference type="SUPFAM" id="SSF52788">
    <property type="entry name" value="Phosphotyrosine protein phosphatases I"/>
    <property type="match status" value="1"/>
</dbReference>
<feature type="active site" description="Proton donor" evidence="5">
    <location>
        <position position="129"/>
    </location>
</feature>
<dbReference type="EC" id="3.1.3.48" evidence="2"/>
<gene>
    <name evidence="7" type="ORF">JCM17846_21290</name>
</gene>
<dbReference type="RefSeq" id="WP_042085738.1">
    <property type="nucleotide sequence ID" value="NZ_BKCN01000010.1"/>
</dbReference>
<comment type="similarity">
    <text evidence="1">Belongs to the low molecular weight phosphotyrosine protein phosphatase family.</text>
</comment>
<evidence type="ECO:0000256" key="3">
    <source>
        <dbReference type="ARBA" id="ARBA00022801"/>
    </source>
</evidence>
<dbReference type="Gene3D" id="3.40.50.2300">
    <property type="match status" value="1"/>
</dbReference>
<sequence>MIGVLFICMGNICRSPMAEGIFRARLEASGLSKQDRALIQIDSAGTLGYHADSPPDRRAIALAKSRGIDISGQRARKVSAQDFKRFDYLLAMDRDNLHILQDMAPEGLSHRASLILSFAPDVALDEVPDPYYGGEQGFLRCYQLIDEAAAGFLDHLIAHHFPKHL</sequence>
<dbReference type="EMBL" id="BKCN01000010">
    <property type="protein sequence ID" value="GER04447.1"/>
    <property type="molecule type" value="Genomic_DNA"/>
</dbReference>
<name>A0A5A7N956_9PROT</name>
<dbReference type="InterPro" id="IPR017867">
    <property type="entry name" value="Tyr_phospatase_low_mol_wt"/>
</dbReference>
<feature type="active site" description="Nucleophile" evidence="5">
    <location>
        <position position="8"/>
    </location>
</feature>
<keyword evidence="4" id="KW-0904">Protein phosphatase</keyword>